<dbReference type="InterPro" id="IPR036108">
    <property type="entry name" value="4pyrrol_syn_uPrphyn_synt_sf"/>
</dbReference>
<dbReference type="CDD" id="cd06578">
    <property type="entry name" value="HemD"/>
    <property type="match status" value="1"/>
</dbReference>
<dbReference type="OrthoDB" id="7204250at2"/>
<gene>
    <name evidence="2" type="ORF">C8N32_1226</name>
</gene>
<dbReference type="RefSeq" id="WP_107893415.1">
    <property type="nucleotide sequence ID" value="NZ_NHSI01000030.1"/>
</dbReference>
<reference evidence="2 3" key="1">
    <citation type="submission" date="2018-04" db="EMBL/GenBank/DDBJ databases">
        <title>Genomic Encyclopedia of Archaeal and Bacterial Type Strains, Phase II (KMG-II): from individual species to whole genera.</title>
        <authorList>
            <person name="Goeker M."/>
        </authorList>
    </citation>
    <scope>NUCLEOTIDE SEQUENCE [LARGE SCALE GENOMIC DNA]</scope>
    <source>
        <strain evidence="2 3">DSM 18064</strain>
    </source>
</reference>
<evidence type="ECO:0000313" key="2">
    <source>
        <dbReference type="EMBL" id="PTN00794.1"/>
    </source>
</evidence>
<organism evidence="2 3">
    <name type="scientific">Rhodovulum imhoffii</name>
    <dbReference type="NCBI Taxonomy" id="365340"/>
    <lineage>
        <taxon>Bacteria</taxon>
        <taxon>Pseudomonadati</taxon>
        <taxon>Pseudomonadota</taxon>
        <taxon>Alphaproteobacteria</taxon>
        <taxon>Rhodobacterales</taxon>
        <taxon>Paracoccaceae</taxon>
        <taxon>Rhodovulum</taxon>
    </lineage>
</organism>
<dbReference type="GO" id="GO:0033014">
    <property type="term" value="P:tetrapyrrole biosynthetic process"/>
    <property type="evidence" value="ECO:0007669"/>
    <property type="project" value="InterPro"/>
</dbReference>
<feature type="domain" description="Tetrapyrrole biosynthesis uroporphyrinogen III synthase" evidence="1">
    <location>
        <begin position="35"/>
        <end position="185"/>
    </location>
</feature>
<accession>A0A2T5BP51</accession>
<sequence length="240" mass="24873">MSSPRITLILTRPKAQSARFASQFAMRFGDAIPAAIFPVMEIVPTDAPISVDGIAGLIFSSENGVAAFTRSCGARDLPAWCVGARTAAAARRAGMETRTGQGNAEDLIARITANPPEGRLLHVHGVHSRGAIAPRLTAAGIPTGEVVVYDQIARPLPPEGRATLEAAEIALLPLFSPRSAALVSKGLAGSDAHPWVATMSAAVTDRWAGPVPARLEQAKNPSAASMMDALANLIDAARAG</sequence>
<comment type="caution">
    <text evidence="2">The sequence shown here is derived from an EMBL/GenBank/DDBJ whole genome shotgun (WGS) entry which is preliminary data.</text>
</comment>
<dbReference type="Pfam" id="PF02602">
    <property type="entry name" value="HEM4"/>
    <property type="match status" value="1"/>
</dbReference>
<evidence type="ECO:0000313" key="3">
    <source>
        <dbReference type="Proteomes" id="UP000243859"/>
    </source>
</evidence>
<dbReference type="InterPro" id="IPR003754">
    <property type="entry name" value="4pyrrol_synth_uPrphyn_synth"/>
</dbReference>
<dbReference type="Gene3D" id="3.40.50.10090">
    <property type="match status" value="1"/>
</dbReference>
<dbReference type="EMBL" id="QAAA01000022">
    <property type="protein sequence ID" value="PTN00794.1"/>
    <property type="molecule type" value="Genomic_DNA"/>
</dbReference>
<keyword evidence="3" id="KW-1185">Reference proteome</keyword>
<dbReference type="AlphaFoldDB" id="A0A2T5BP51"/>
<dbReference type="SUPFAM" id="SSF69618">
    <property type="entry name" value="HemD-like"/>
    <property type="match status" value="1"/>
</dbReference>
<name>A0A2T5BP51_9RHOB</name>
<dbReference type="GO" id="GO:0004852">
    <property type="term" value="F:uroporphyrinogen-III synthase activity"/>
    <property type="evidence" value="ECO:0007669"/>
    <property type="project" value="InterPro"/>
</dbReference>
<evidence type="ECO:0000259" key="1">
    <source>
        <dbReference type="Pfam" id="PF02602"/>
    </source>
</evidence>
<proteinExistence type="predicted"/>
<dbReference type="Proteomes" id="UP000243859">
    <property type="component" value="Unassembled WGS sequence"/>
</dbReference>
<protein>
    <submittedName>
        <fullName evidence="2">Uroporphyrinogen-III synthase</fullName>
    </submittedName>
</protein>